<feature type="active site" description="Phosphocysteine intermediate" evidence="2">
    <location>
        <position position="337"/>
    </location>
</feature>
<dbReference type="GO" id="GO:0005737">
    <property type="term" value="C:cytoplasm"/>
    <property type="evidence" value="ECO:0007669"/>
    <property type="project" value="TreeGrafter"/>
</dbReference>
<dbReference type="AlphaFoldDB" id="A0A165FPI7"/>
<dbReference type="PANTHER" id="PTHR10807">
    <property type="entry name" value="MYOTUBULARIN-RELATED"/>
    <property type="match status" value="1"/>
</dbReference>
<dbReference type="STRING" id="1353952.A0A165FPI7"/>
<comment type="similarity">
    <text evidence="1">Belongs to the protein-tyrosine phosphatase family. Non-receptor class myotubularin subfamily.</text>
</comment>
<dbReference type="SUPFAM" id="SSF50729">
    <property type="entry name" value="PH domain-like"/>
    <property type="match status" value="1"/>
</dbReference>
<dbReference type="Gene3D" id="2.30.29.30">
    <property type="entry name" value="Pleckstrin-homology domain (PH domain)/Phosphotyrosine-binding domain (PTB)"/>
    <property type="match status" value="1"/>
</dbReference>
<dbReference type="Pfam" id="PF21098">
    <property type="entry name" value="PH-GRAM_MTMR6-like"/>
    <property type="match status" value="1"/>
</dbReference>
<evidence type="ECO:0000256" key="1">
    <source>
        <dbReference type="ARBA" id="ARBA00007471"/>
    </source>
</evidence>
<organism evidence="6 7">
    <name type="scientific">Calocera cornea HHB12733</name>
    <dbReference type="NCBI Taxonomy" id="1353952"/>
    <lineage>
        <taxon>Eukaryota</taxon>
        <taxon>Fungi</taxon>
        <taxon>Dikarya</taxon>
        <taxon>Basidiomycota</taxon>
        <taxon>Agaricomycotina</taxon>
        <taxon>Dacrymycetes</taxon>
        <taxon>Dacrymycetales</taxon>
        <taxon>Dacrymycetaceae</taxon>
        <taxon>Calocera</taxon>
    </lineage>
</organism>
<dbReference type="InterPro" id="IPR003595">
    <property type="entry name" value="Tyr_Pase_cat"/>
</dbReference>
<dbReference type="EMBL" id="KV423969">
    <property type="protein sequence ID" value="KZT57032.1"/>
    <property type="molecule type" value="Genomic_DNA"/>
</dbReference>
<evidence type="ECO:0000313" key="7">
    <source>
        <dbReference type="Proteomes" id="UP000076842"/>
    </source>
</evidence>
<feature type="region of interest" description="Disordered" evidence="4">
    <location>
        <begin position="574"/>
        <end position="680"/>
    </location>
</feature>
<feature type="compositionally biased region" description="Polar residues" evidence="4">
    <location>
        <begin position="592"/>
        <end position="617"/>
    </location>
</feature>
<proteinExistence type="inferred from homology"/>
<dbReference type="InParanoid" id="A0A165FPI7"/>
<dbReference type="Pfam" id="PF06602">
    <property type="entry name" value="Myotub-related"/>
    <property type="match status" value="2"/>
</dbReference>
<dbReference type="InterPro" id="IPR010569">
    <property type="entry name" value="Myotubularin-like_Pase_dom"/>
</dbReference>
<dbReference type="PROSITE" id="PS00383">
    <property type="entry name" value="TYR_PHOSPHATASE_1"/>
    <property type="match status" value="1"/>
</dbReference>
<evidence type="ECO:0000313" key="6">
    <source>
        <dbReference type="EMBL" id="KZT57032.1"/>
    </source>
</evidence>
<dbReference type="InterPro" id="IPR048994">
    <property type="entry name" value="PH-GRAM_MTMR6-9"/>
</dbReference>
<feature type="region of interest" description="Disordered" evidence="4">
    <location>
        <begin position="714"/>
        <end position="786"/>
    </location>
</feature>
<feature type="binding site" evidence="3">
    <location>
        <begin position="235"/>
        <end position="238"/>
    </location>
    <ligand>
        <name>substrate</name>
    </ligand>
</feature>
<dbReference type="InterPro" id="IPR016130">
    <property type="entry name" value="Tyr_Pase_AS"/>
</dbReference>
<feature type="domain" description="Myotubularin phosphatase" evidence="5">
    <location>
        <begin position="130"/>
        <end position="551"/>
    </location>
</feature>
<feature type="binding site" evidence="3">
    <location>
        <begin position="260"/>
        <end position="261"/>
    </location>
    <ligand>
        <name>substrate</name>
    </ligand>
</feature>
<reference evidence="6 7" key="1">
    <citation type="journal article" date="2016" name="Mol. Biol. Evol.">
        <title>Comparative Genomics of Early-Diverging Mushroom-Forming Fungi Provides Insights into the Origins of Lignocellulose Decay Capabilities.</title>
        <authorList>
            <person name="Nagy L.G."/>
            <person name="Riley R."/>
            <person name="Tritt A."/>
            <person name="Adam C."/>
            <person name="Daum C."/>
            <person name="Floudas D."/>
            <person name="Sun H."/>
            <person name="Yadav J.S."/>
            <person name="Pangilinan J."/>
            <person name="Larsson K.H."/>
            <person name="Matsuura K."/>
            <person name="Barry K."/>
            <person name="Labutti K."/>
            <person name="Kuo R."/>
            <person name="Ohm R.A."/>
            <person name="Bhattacharya S.S."/>
            <person name="Shirouzu T."/>
            <person name="Yoshinaga Y."/>
            <person name="Martin F.M."/>
            <person name="Grigoriev I.V."/>
            <person name="Hibbett D.S."/>
        </authorList>
    </citation>
    <scope>NUCLEOTIDE SEQUENCE [LARGE SCALE GENOMIC DNA]</scope>
    <source>
        <strain evidence="6 7">HHB12733</strain>
    </source>
</reference>
<evidence type="ECO:0000256" key="2">
    <source>
        <dbReference type="PIRSR" id="PIRSR630564-1"/>
    </source>
</evidence>
<evidence type="ECO:0000256" key="3">
    <source>
        <dbReference type="PIRSR" id="PIRSR630564-2"/>
    </source>
</evidence>
<dbReference type="InterPro" id="IPR011993">
    <property type="entry name" value="PH-like_dom_sf"/>
</dbReference>
<feature type="region of interest" description="Disordered" evidence="4">
    <location>
        <begin position="836"/>
        <end position="874"/>
    </location>
</feature>
<dbReference type="FunCoup" id="A0A165FPI7">
    <property type="interactions" value="212"/>
</dbReference>
<dbReference type="InterPro" id="IPR030564">
    <property type="entry name" value="Myotubularin"/>
</dbReference>
<dbReference type="SUPFAM" id="SSF52799">
    <property type="entry name" value="(Phosphotyrosine protein) phosphatases II"/>
    <property type="match status" value="1"/>
</dbReference>
<name>A0A165FPI7_9BASI</name>
<protein>
    <submittedName>
        <fullName evidence="6">Phosphatases II</fullName>
    </submittedName>
</protein>
<dbReference type="PANTHER" id="PTHR10807:SF128">
    <property type="entry name" value="PHOSPHATIDYLINOSITOL-3,5-BISPHOSPHATE 3-PHOSPHATASE"/>
    <property type="match status" value="1"/>
</dbReference>
<feature type="compositionally biased region" description="Low complexity" evidence="4">
    <location>
        <begin position="652"/>
        <end position="670"/>
    </location>
</feature>
<dbReference type="GO" id="GO:0046856">
    <property type="term" value="P:phosphatidylinositol dephosphorylation"/>
    <property type="evidence" value="ECO:0007669"/>
    <property type="project" value="TreeGrafter"/>
</dbReference>
<dbReference type="SMART" id="SM00404">
    <property type="entry name" value="PTPc_motif"/>
    <property type="match status" value="1"/>
</dbReference>
<sequence length="874" mass="95212">MDTPGLRMDAIKVAKVDNVVYRGNDGQATGCLHLTAHHLIFIDDASSPGGEKWVPYPLISLVTRLPQTLRGNAPLALRCRTFDSFVLFFPREESAADVFESVRELTVTSSIYNMYAFFYRPNPPFDAGDGWGLYSPREEFARMGVGSRTKAWRFTDINKDYAATITRSSQPMVGLTNSRSIQDEKLIEAIFQSHLNPASAYGGEAKPKPGQPVVYGATATNLIIDARPTTNAMANVAKGAGTEKMEHYKEGKKAYLGIDNIHVMRDSLARVVECLREADMLASSLQAGENGQSGVVLLDRHALRKSGWLRHISAILDGALLIVRNVHVNSSHVLVHCSDGWDRTAQLASIAELCLDPFYRTFRGFQILVEKDWLSFGHRFADRCGHLSSDKFFVTASGDVGTGPGGADAAQAFFASVQKQFAGQAHLKETSPVFHQFLECVRQIQRQFPTRFEFNELFLQKLHYHLYSCQFGSFLFNNEKDRRTPGPEQTKAPWERTYSIWDFFNDSRNKPEYLNPEYDASLDDPLRREPGADMGVLLPNPRDVRFWYQLYGRTDEEMNGRIVVNQAVGAEFLGPVENSTEDPVLPDETESDLNSLATSSEDISRSSTPSIPTQSESFRALPAQESTFSMHGQPKSGSLPDLVHGQGTQNFPLPRTRTPQPQGQPRGGLQDMLGDSPGTAMRSLWASVSSGARTAASAAQAAYGGVAKEISRNLAGGPGEGEGELSERSASTYTAYQPRGGGVRTAPPIGLENPWSEPASSRPPPLHAPAGADDEEGSVPGFASLSINDPTIALPSRLSRTPTQDNTAISLRSAPLVAQPTAQDVDASVTVGPVTTPPASIYVPEPVIPPTAAEDQSKSASSADYDPLGVWATG</sequence>
<dbReference type="GO" id="GO:0016020">
    <property type="term" value="C:membrane"/>
    <property type="evidence" value="ECO:0007669"/>
    <property type="project" value="TreeGrafter"/>
</dbReference>
<evidence type="ECO:0000259" key="5">
    <source>
        <dbReference type="PROSITE" id="PS51339"/>
    </source>
</evidence>
<accession>A0A165FPI7</accession>
<dbReference type="InterPro" id="IPR029021">
    <property type="entry name" value="Prot-tyrosine_phosphatase-like"/>
</dbReference>
<feature type="binding site" evidence="3">
    <location>
        <begin position="337"/>
        <end position="343"/>
    </location>
    <ligand>
        <name>substrate</name>
    </ligand>
</feature>
<dbReference type="Proteomes" id="UP000076842">
    <property type="component" value="Unassembled WGS sequence"/>
</dbReference>
<gene>
    <name evidence="6" type="ORF">CALCODRAFT_295900</name>
</gene>
<dbReference type="PROSITE" id="PS51339">
    <property type="entry name" value="PPASE_MYOTUBULARIN"/>
    <property type="match status" value="1"/>
</dbReference>
<dbReference type="OrthoDB" id="271628at2759"/>
<dbReference type="GO" id="GO:0004438">
    <property type="term" value="F:phosphatidylinositol-3-phosphate phosphatase activity"/>
    <property type="evidence" value="ECO:0007669"/>
    <property type="project" value="TreeGrafter"/>
</dbReference>
<keyword evidence="7" id="KW-1185">Reference proteome</keyword>
<evidence type="ECO:0000256" key="4">
    <source>
        <dbReference type="SAM" id="MobiDB-lite"/>
    </source>
</evidence>